<dbReference type="Gene3D" id="3.30.420.10">
    <property type="entry name" value="Ribonuclease H-like superfamily/Ribonuclease H"/>
    <property type="match status" value="1"/>
</dbReference>
<protein>
    <submittedName>
        <fullName evidence="3">Transposase</fullName>
    </submittedName>
</protein>
<dbReference type="Pfam" id="PF00665">
    <property type="entry name" value="rve"/>
    <property type="match status" value="1"/>
</dbReference>
<dbReference type="InterPro" id="IPR001584">
    <property type="entry name" value="Integrase_cat-core"/>
</dbReference>
<evidence type="ECO:0000313" key="3">
    <source>
        <dbReference type="EMBL" id="SFF98733.1"/>
    </source>
</evidence>
<dbReference type="NCBIfam" id="NF033546">
    <property type="entry name" value="transpos_IS21"/>
    <property type="match status" value="1"/>
</dbReference>
<dbReference type="InterPro" id="IPR054353">
    <property type="entry name" value="IstA-like_C"/>
</dbReference>
<dbReference type="GO" id="GO:0015074">
    <property type="term" value="P:DNA integration"/>
    <property type="evidence" value="ECO:0007669"/>
    <property type="project" value="InterPro"/>
</dbReference>
<dbReference type="InterPro" id="IPR036388">
    <property type="entry name" value="WH-like_DNA-bd_sf"/>
</dbReference>
<dbReference type="GO" id="GO:0003676">
    <property type="term" value="F:nucleic acid binding"/>
    <property type="evidence" value="ECO:0007669"/>
    <property type="project" value="InterPro"/>
</dbReference>
<evidence type="ECO:0000259" key="2">
    <source>
        <dbReference type="PROSITE" id="PS50994"/>
    </source>
</evidence>
<evidence type="ECO:0000256" key="1">
    <source>
        <dbReference type="ARBA" id="ARBA00009277"/>
    </source>
</evidence>
<accession>A0A1I2N528</accession>
<dbReference type="SUPFAM" id="SSF53098">
    <property type="entry name" value="Ribonuclease H-like"/>
    <property type="match status" value="1"/>
</dbReference>
<gene>
    <name evidence="3" type="ORF">SAMN04488033_11874</name>
</gene>
<dbReference type="AlphaFoldDB" id="A0A1I2N528"/>
<keyword evidence="4" id="KW-1185">Reference proteome</keyword>
<proteinExistence type="inferred from homology"/>
<dbReference type="PROSITE" id="PS50994">
    <property type="entry name" value="INTEGRASE"/>
    <property type="match status" value="1"/>
</dbReference>
<dbReference type="InterPro" id="IPR012337">
    <property type="entry name" value="RNaseH-like_sf"/>
</dbReference>
<dbReference type="PANTHER" id="PTHR35004:SF8">
    <property type="entry name" value="TRANSPOSASE RV3428C-RELATED"/>
    <property type="match status" value="1"/>
</dbReference>
<sequence>MSGKPKLMSQVKQILRLHHQGKGIKTIAKALCVSKNTVKGYVRKADSSSLPIESLLALEDPVLEGKLWPGNPAYKDERYEQLKPHLAYYCKELGKVGVTRLLLWEEYKTGNPYPYSYAQFCYHMLQHLRSGKPSMVLNHKPGDKLYVDYAGKLLSYIDRQTGEEIKVQVFVACLPYSDYCFAMAVPSQKLEDFIYALSCCLKELGGVPLTLVPDNLKAAVIKANPYEPDINRALEDFANHYGTSVTPTRPRKPQDKSLVENQVKLIYNRVYAKLRKLTFFDLPSLNKAIAQKVREHNQTRMQQKDYCREEKFLADEKHTLQPLPETSFEIKYYREHKVAKNNHIYLGMDKHYYSVPFTYIGMKVKVIYTRSLVKIYSKADPIATHLRNHRKGGYTTRKEHLCSHHQYYKERSPTYYMQRGYNHSETLYRYMEALFKQDKYPEQLYKTCDGIMNLARKTNLEPFTKACDIALEHQNYSYKLLKQVLENRMTEYPEEPVIKSLPSHGNIRGASSYK</sequence>
<dbReference type="Proteomes" id="UP000199116">
    <property type="component" value="Unassembled WGS sequence"/>
</dbReference>
<dbReference type="EMBL" id="FOOH01000018">
    <property type="protein sequence ID" value="SFF98733.1"/>
    <property type="molecule type" value="Genomic_DNA"/>
</dbReference>
<comment type="similarity">
    <text evidence="1">Belongs to the transposase IS21/IS408/IS1162 family.</text>
</comment>
<name>A0A1I2N528_9FLAO</name>
<dbReference type="Pfam" id="PF22483">
    <property type="entry name" value="Mu-transpos_C_2"/>
    <property type="match status" value="1"/>
</dbReference>
<dbReference type="Gene3D" id="1.10.10.10">
    <property type="entry name" value="Winged helix-like DNA-binding domain superfamily/Winged helix DNA-binding domain"/>
    <property type="match status" value="1"/>
</dbReference>
<dbReference type="InterPro" id="IPR036397">
    <property type="entry name" value="RNaseH_sf"/>
</dbReference>
<evidence type="ECO:0000313" key="4">
    <source>
        <dbReference type="Proteomes" id="UP000199116"/>
    </source>
</evidence>
<dbReference type="PANTHER" id="PTHR35004">
    <property type="entry name" value="TRANSPOSASE RV3428C-RELATED"/>
    <property type="match status" value="1"/>
</dbReference>
<reference evidence="4" key="1">
    <citation type="submission" date="2016-10" db="EMBL/GenBank/DDBJ databases">
        <authorList>
            <person name="Varghese N."/>
            <person name="Submissions S."/>
        </authorList>
    </citation>
    <scope>NUCLEOTIDE SEQUENCE [LARGE SCALE GENOMIC DNA]</scope>
    <source>
        <strain evidence="4">DSM 23515</strain>
    </source>
</reference>
<feature type="domain" description="Integrase catalytic" evidence="2">
    <location>
        <begin position="137"/>
        <end position="316"/>
    </location>
</feature>
<organism evidence="3 4">
    <name type="scientific">Salegentibacter agarivorans</name>
    <dbReference type="NCBI Taxonomy" id="345907"/>
    <lineage>
        <taxon>Bacteria</taxon>
        <taxon>Pseudomonadati</taxon>
        <taxon>Bacteroidota</taxon>
        <taxon>Flavobacteriia</taxon>
        <taxon>Flavobacteriales</taxon>
        <taxon>Flavobacteriaceae</taxon>
        <taxon>Salegentibacter</taxon>
    </lineage>
</organism>